<dbReference type="InterPro" id="IPR010982">
    <property type="entry name" value="Lambda_DNA-bd_dom_sf"/>
</dbReference>
<dbReference type="GeneID" id="99747168"/>
<dbReference type="SMART" id="SM00354">
    <property type="entry name" value="HTH_LACI"/>
    <property type="match status" value="1"/>
</dbReference>
<gene>
    <name evidence="5" type="ORF">M72_08621</name>
</gene>
<dbReference type="InterPro" id="IPR028082">
    <property type="entry name" value="Peripla_BP_I"/>
</dbReference>
<evidence type="ECO:0000256" key="3">
    <source>
        <dbReference type="ARBA" id="ARBA00023163"/>
    </source>
</evidence>
<keyword evidence="1" id="KW-0805">Transcription regulation</keyword>
<dbReference type="Gene3D" id="1.10.260.40">
    <property type="entry name" value="lambda repressor-like DNA-binding domains"/>
    <property type="match status" value="1"/>
</dbReference>
<dbReference type="EMBL" id="CVRR01000033">
    <property type="protein sequence ID" value="CRL40193.1"/>
    <property type="molecule type" value="Genomic_DNA"/>
</dbReference>
<evidence type="ECO:0000313" key="6">
    <source>
        <dbReference type="Proteomes" id="UP000049979"/>
    </source>
</evidence>
<dbReference type="InterPro" id="IPR000843">
    <property type="entry name" value="HTH_LacI"/>
</dbReference>
<dbReference type="SUPFAM" id="SSF47413">
    <property type="entry name" value="lambda repressor-like DNA-binding domains"/>
    <property type="match status" value="1"/>
</dbReference>
<dbReference type="RefSeq" id="WP_055068188.1">
    <property type="nucleotide sequence ID" value="NZ_CP173697.1"/>
</dbReference>
<dbReference type="CDD" id="cd01392">
    <property type="entry name" value="HTH_LacI"/>
    <property type="match status" value="1"/>
</dbReference>
<feature type="domain" description="HTH lacI-type" evidence="4">
    <location>
        <begin position="7"/>
        <end position="61"/>
    </location>
</feature>
<dbReference type="OrthoDB" id="4810at2"/>
<dbReference type="Gene3D" id="3.40.50.2300">
    <property type="match status" value="2"/>
</dbReference>
<dbReference type="GO" id="GO:0003700">
    <property type="term" value="F:DNA-binding transcription factor activity"/>
    <property type="evidence" value="ECO:0007669"/>
    <property type="project" value="TreeGrafter"/>
</dbReference>
<dbReference type="PANTHER" id="PTHR30146:SF109">
    <property type="entry name" value="HTH-TYPE TRANSCRIPTIONAL REGULATOR GALS"/>
    <property type="match status" value="1"/>
</dbReference>
<sequence>MKKGNVITISDVAEALGVSKTTVSRAISGKGRIGEATRQKVLAYIEEHDYKPNVIARGLAQSKTFNLCVVMPEDYALVDLPFFQEVITGIQEIAGMNEYDILLCICQENDITGLERVVRNRKVDGIVLLRTFLKDPQIELLLEKKIPFVTTGSTAYRKVKQVDNDQQSACRELTSILLMRQMKHIALLGGSESFVVNQNRYKGYQQAYQEAGREVEETLVYRNLESCAFMDRAVEEVLEKGADCIVCMDDAICIQVLRKLRQEHIKVPQDIRVASFYNSSVLENNIPSITSLSFNARELGMEACKNLLAQIEGETVPDRTLLSYEVVLKESTK</sequence>
<protein>
    <submittedName>
        <fullName evidence="5">Alanine racemase</fullName>
    </submittedName>
</protein>
<dbReference type="Pfam" id="PF13377">
    <property type="entry name" value="Peripla_BP_3"/>
    <property type="match status" value="1"/>
</dbReference>
<dbReference type="PROSITE" id="PS50932">
    <property type="entry name" value="HTH_LACI_2"/>
    <property type="match status" value="1"/>
</dbReference>
<keyword evidence="2" id="KW-0238">DNA-binding</keyword>
<accession>A0A0M6WTW5</accession>
<keyword evidence="3" id="KW-0804">Transcription</keyword>
<dbReference type="AlphaFoldDB" id="A0A0M6WTW5"/>
<organism evidence="5 6">
    <name type="scientific">Roseburia faecis</name>
    <dbReference type="NCBI Taxonomy" id="301302"/>
    <lineage>
        <taxon>Bacteria</taxon>
        <taxon>Bacillati</taxon>
        <taxon>Bacillota</taxon>
        <taxon>Clostridia</taxon>
        <taxon>Lachnospirales</taxon>
        <taxon>Lachnospiraceae</taxon>
        <taxon>Roseburia</taxon>
    </lineage>
</organism>
<dbReference type="STRING" id="301302.ERS852420_02219"/>
<dbReference type="InterPro" id="IPR046335">
    <property type="entry name" value="LacI/GalR-like_sensor"/>
</dbReference>
<evidence type="ECO:0000256" key="1">
    <source>
        <dbReference type="ARBA" id="ARBA00023015"/>
    </source>
</evidence>
<keyword evidence="6" id="KW-1185">Reference proteome</keyword>
<dbReference type="GO" id="GO:0000976">
    <property type="term" value="F:transcription cis-regulatory region binding"/>
    <property type="evidence" value="ECO:0007669"/>
    <property type="project" value="TreeGrafter"/>
</dbReference>
<name>A0A0M6WTW5_9FIRM</name>
<proteinExistence type="predicted"/>
<dbReference type="Pfam" id="PF00356">
    <property type="entry name" value="LacI"/>
    <property type="match status" value="1"/>
</dbReference>
<dbReference type="Proteomes" id="UP000049979">
    <property type="component" value="Unassembled WGS sequence"/>
</dbReference>
<reference evidence="6" key="1">
    <citation type="submission" date="2015-05" db="EMBL/GenBank/DDBJ databases">
        <authorList>
            <consortium name="Pathogen Informatics"/>
        </authorList>
    </citation>
    <scope>NUCLEOTIDE SEQUENCE [LARGE SCALE GENOMIC DNA]</scope>
    <source>
        <strain evidence="6">M72</strain>
    </source>
</reference>
<evidence type="ECO:0000256" key="2">
    <source>
        <dbReference type="ARBA" id="ARBA00023125"/>
    </source>
</evidence>
<evidence type="ECO:0000313" key="5">
    <source>
        <dbReference type="EMBL" id="CRL40193.1"/>
    </source>
</evidence>
<dbReference type="SUPFAM" id="SSF53822">
    <property type="entry name" value="Periplasmic binding protein-like I"/>
    <property type="match status" value="1"/>
</dbReference>
<dbReference type="PANTHER" id="PTHR30146">
    <property type="entry name" value="LACI-RELATED TRANSCRIPTIONAL REPRESSOR"/>
    <property type="match status" value="1"/>
</dbReference>
<evidence type="ECO:0000259" key="4">
    <source>
        <dbReference type="PROSITE" id="PS50932"/>
    </source>
</evidence>